<protein>
    <submittedName>
        <fullName evidence="1">Uncharacterized protein</fullName>
    </submittedName>
</protein>
<evidence type="ECO:0000313" key="2">
    <source>
        <dbReference type="Proteomes" id="UP000825935"/>
    </source>
</evidence>
<dbReference type="EMBL" id="CM035406">
    <property type="protein sequence ID" value="KAH7446009.1"/>
    <property type="molecule type" value="Genomic_DNA"/>
</dbReference>
<proteinExistence type="predicted"/>
<comment type="caution">
    <text evidence="1">The sequence shown here is derived from an EMBL/GenBank/DDBJ whole genome shotgun (WGS) entry which is preliminary data.</text>
</comment>
<dbReference type="InterPro" id="IPR008922">
    <property type="entry name" value="Di-copper_centre_dom_sf"/>
</dbReference>
<dbReference type="Gene3D" id="1.10.1280.10">
    <property type="entry name" value="Di-copper center containing domain from catechol oxidase"/>
    <property type="match status" value="1"/>
</dbReference>
<dbReference type="OrthoDB" id="6132182at2759"/>
<dbReference type="AlphaFoldDB" id="A0A8T2VNJ5"/>
<sequence length="83" mass="9098">MTAASPPADPPITLYFSCCLFIRDEYKSTTTRVRRPAQTASEGYIAKINKAYELMKALPETDRRSSEAQANLAALSIASVTVK</sequence>
<name>A0A8T2VNJ5_CERRI</name>
<keyword evidence="2" id="KW-1185">Reference proteome</keyword>
<gene>
    <name evidence="1" type="ORF">KP509_01G032600</name>
</gene>
<accession>A0A8T2VNJ5</accession>
<evidence type="ECO:0000313" key="1">
    <source>
        <dbReference type="EMBL" id="KAH7446009.1"/>
    </source>
</evidence>
<dbReference type="Proteomes" id="UP000825935">
    <property type="component" value="Chromosome 1"/>
</dbReference>
<organism evidence="1 2">
    <name type="scientific">Ceratopteris richardii</name>
    <name type="common">Triangle waterfern</name>
    <dbReference type="NCBI Taxonomy" id="49495"/>
    <lineage>
        <taxon>Eukaryota</taxon>
        <taxon>Viridiplantae</taxon>
        <taxon>Streptophyta</taxon>
        <taxon>Embryophyta</taxon>
        <taxon>Tracheophyta</taxon>
        <taxon>Polypodiopsida</taxon>
        <taxon>Polypodiidae</taxon>
        <taxon>Polypodiales</taxon>
        <taxon>Pteridineae</taxon>
        <taxon>Pteridaceae</taxon>
        <taxon>Parkerioideae</taxon>
        <taxon>Ceratopteris</taxon>
    </lineage>
</organism>
<reference evidence="1" key="1">
    <citation type="submission" date="2021-08" db="EMBL/GenBank/DDBJ databases">
        <title>WGS assembly of Ceratopteris richardii.</title>
        <authorList>
            <person name="Marchant D.B."/>
            <person name="Chen G."/>
            <person name="Jenkins J."/>
            <person name="Shu S."/>
            <person name="Leebens-Mack J."/>
            <person name="Grimwood J."/>
            <person name="Schmutz J."/>
            <person name="Soltis P."/>
            <person name="Soltis D."/>
            <person name="Chen Z.-H."/>
        </authorList>
    </citation>
    <scope>NUCLEOTIDE SEQUENCE</scope>
    <source>
        <strain evidence="1">Whitten #5841</strain>
        <tissue evidence="1">Leaf</tissue>
    </source>
</reference>
<dbReference type="SUPFAM" id="SSF48056">
    <property type="entry name" value="Di-copper centre-containing domain"/>
    <property type="match status" value="1"/>
</dbReference>